<dbReference type="AlphaFoldDB" id="A0A1V9DLB9"/>
<keyword evidence="7" id="KW-0378">Hydrolase</keyword>
<dbReference type="PANTHER" id="PTHR30404">
    <property type="entry name" value="N-ACETYLMURAMOYL-L-ALANINE AMIDASE"/>
    <property type="match status" value="1"/>
</dbReference>
<feature type="region of interest" description="Disordered" evidence="10">
    <location>
        <begin position="36"/>
        <end position="56"/>
    </location>
</feature>
<feature type="domain" description="MurNAc-LAA" evidence="12">
    <location>
        <begin position="120"/>
        <end position="275"/>
    </location>
</feature>
<comment type="catalytic activity">
    <reaction evidence="1">
        <text>Hydrolyzes the link between N-acetylmuramoyl residues and L-amino acid residues in certain cell-wall glycopeptides.</text>
        <dbReference type="EC" id="3.5.1.28"/>
    </reaction>
</comment>
<evidence type="ECO:0000256" key="3">
    <source>
        <dbReference type="ARBA" id="ARBA00010860"/>
    </source>
</evidence>
<dbReference type="Gene3D" id="3.40.630.40">
    <property type="entry name" value="Zn-dependent exopeptidases"/>
    <property type="match status" value="1"/>
</dbReference>
<evidence type="ECO:0000256" key="7">
    <source>
        <dbReference type="ARBA" id="ARBA00022801"/>
    </source>
</evidence>
<protein>
    <recommendedName>
        <fullName evidence="9">N-acetylmuramoyl-L-alanine amidase AmiA</fullName>
        <ecNumber evidence="4">3.5.1.28</ecNumber>
    </recommendedName>
</protein>
<accession>A0A1V9DLB9</accession>
<dbReference type="GO" id="GO:0071555">
    <property type="term" value="P:cell wall organization"/>
    <property type="evidence" value="ECO:0007669"/>
    <property type="project" value="UniProtKB-KW"/>
</dbReference>
<evidence type="ECO:0000256" key="4">
    <source>
        <dbReference type="ARBA" id="ARBA00011901"/>
    </source>
</evidence>
<evidence type="ECO:0000313" key="13">
    <source>
        <dbReference type="EMBL" id="OQP34647.1"/>
    </source>
</evidence>
<evidence type="ECO:0000256" key="11">
    <source>
        <dbReference type="SAM" id="SignalP"/>
    </source>
</evidence>
<dbReference type="InterPro" id="IPR002508">
    <property type="entry name" value="MurNAc-LAA_cat"/>
</dbReference>
<comment type="subcellular location">
    <subcellularLocation>
        <location evidence="2">Periplasm</location>
    </subcellularLocation>
</comment>
<dbReference type="NCBIfam" id="NF007652">
    <property type="entry name" value="PRK10319.1"/>
    <property type="match status" value="1"/>
</dbReference>
<evidence type="ECO:0000259" key="12">
    <source>
        <dbReference type="SMART" id="SM00646"/>
    </source>
</evidence>
<evidence type="ECO:0000256" key="9">
    <source>
        <dbReference type="ARBA" id="ARBA00074579"/>
    </source>
</evidence>
<dbReference type="SMART" id="SM00646">
    <property type="entry name" value="Ami_3"/>
    <property type="match status" value="1"/>
</dbReference>
<dbReference type="GO" id="GO:0030288">
    <property type="term" value="C:outer membrane-bounded periplasmic space"/>
    <property type="evidence" value="ECO:0007669"/>
    <property type="project" value="TreeGrafter"/>
</dbReference>
<dbReference type="Pfam" id="PF01520">
    <property type="entry name" value="Amidase_3"/>
    <property type="match status" value="1"/>
</dbReference>
<proteinExistence type="inferred from homology"/>
<gene>
    <name evidence="13" type="ORF">B2J69_08555</name>
</gene>
<dbReference type="EC" id="3.5.1.28" evidence="4"/>
<keyword evidence="6" id="KW-0574">Periplasm</keyword>
<comment type="similarity">
    <text evidence="3">Belongs to the N-acetylmuramoyl-L-alanine amidase 3 family.</text>
</comment>
<dbReference type="CDD" id="cd02696">
    <property type="entry name" value="MurNAc-LAA"/>
    <property type="match status" value="1"/>
</dbReference>
<dbReference type="EMBL" id="MWUE01000012">
    <property type="protein sequence ID" value="OQP34647.1"/>
    <property type="molecule type" value="Genomic_DNA"/>
</dbReference>
<dbReference type="SUPFAM" id="SSF53187">
    <property type="entry name" value="Zn-dependent exopeptidases"/>
    <property type="match status" value="1"/>
</dbReference>
<evidence type="ECO:0000256" key="2">
    <source>
        <dbReference type="ARBA" id="ARBA00004418"/>
    </source>
</evidence>
<evidence type="ECO:0000256" key="10">
    <source>
        <dbReference type="SAM" id="MobiDB-lite"/>
    </source>
</evidence>
<dbReference type="PANTHER" id="PTHR30404:SF2">
    <property type="entry name" value="N-ACETYLMURAMOYL-L-ALANINE AMIDASE AMIA"/>
    <property type="match status" value="1"/>
</dbReference>
<evidence type="ECO:0000256" key="1">
    <source>
        <dbReference type="ARBA" id="ARBA00001561"/>
    </source>
</evidence>
<sequence length="288" mass="31672">MPTLSLLKRLTNRRQLLLSGLALAVLSPRAIQAKEENAPLRASPRHAPPAPPQKNGKRIVMIDPGHGGIDSGAVGSEGSEEKHVVLEIAHTVRQLLQDHSHIEVRLTRDSDHFIPLYQRVEIAHQHGASLFMSIHADGFTSPDANGASVFALSNRGASSAMARYLSDKENAADKVGGAQVEQQDHYLNQILFDLVQTDTIRNSLTLGKHVLDQIRPVHHLHSEHTEQAAFAVLKSPSIPSVLVETSFITNPREEQLLGTDAFRHKIATAIASGITRYFDEYDRRNGQV</sequence>
<organism evidence="13 14">
    <name type="scientific">Pantoea latae</name>
    <dbReference type="NCBI Taxonomy" id="1964541"/>
    <lineage>
        <taxon>Bacteria</taxon>
        <taxon>Pseudomonadati</taxon>
        <taxon>Pseudomonadota</taxon>
        <taxon>Gammaproteobacteria</taxon>
        <taxon>Enterobacterales</taxon>
        <taxon>Erwiniaceae</taxon>
        <taxon>Pantoea</taxon>
    </lineage>
</organism>
<feature type="chain" id="PRO_5011986124" description="N-acetylmuramoyl-L-alanine amidase AmiA" evidence="11">
    <location>
        <begin position="34"/>
        <end position="288"/>
    </location>
</feature>
<feature type="signal peptide" evidence="11">
    <location>
        <begin position="1"/>
        <end position="33"/>
    </location>
</feature>
<comment type="caution">
    <text evidence="13">The sequence shown here is derived from an EMBL/GenBank/DDBJ whole genome shotgun (WGS) entry which is preliminary data.</text>
</comment>
<dbReference type="Proteomes" id="UP000192769">
    <property type="component" value="Unassembled WGS sequence"/>
</dbReference>
<keyword evidence="14" id="KW-1185">Reference proteome</keyword>
<dbReference type="OrthoDB" id="9806267at2"/>
<dbReference type="RefSeq" id="WP_081138283.1">
    <property type="nucleotide sequence ID" value="NZ_MWUE01000012.1"/>
</dbReference>
<keyword evidence="5 11" id="KW-0732">Signal</keyword>
<name>A0A1V9DLB9_9GAMM</name>
<dbReference type="GO" id="GO:0009253">
    <property type="term" value="P:peptidoglycan catabolic process"/>
    <property type="evidence" value="ECO:0007669"/>
    <property type="project" value="InterPro"/>
</dbReference>
<keyword evidence="8" id="KW-0961">Cell wall biogenesis/degradation</keyword>
<reference evidence="13 14" key="1">
    <citation type="submission" date="2017-02" db="EMBL/GenBank/DDBJ databases">
        <title>Whole genome shotgun sequence of Pantoea agglomerans strain AS1 isolated from a cycad, Zamia floridana in Central Florida, USA.</title>
        <authorList>
            <person name="Lata P."/>
            <person name="Govindarajan S."/>
            <person name="Qi F."/>
            <person name="Li J.-L."/>
            <person name="Maurya S.K."/>
            <person name="Sahoo M.K."/>
        </authorList>
    </citation>
    <scope>NUCLEOTIDE SEQUENCE [LARGE SCALE GENOMIC DNA]</scope>
    <source>
        <strain evidence="13 14">AS1</strain>
    </source>
</reference>
<evidence type="ECO:0000256" key="5">
    <source>
        <dbReference type="ARBA" id="ARBA00022729"/>
    </source>
</evidence>
<evidence type="ECO:0000256" key="6">
    <source>
        <dbReference type="ARBA" id="ARBA00022764"/>
    </source>
</evidence>
<dbReference type="FunFam" id="3.40.630.40:FF:000002">
    <property type="entry name" value="N-acetylmuramoyl-L-alanine amidase AmiA"/>
    <property type="match status" value="1"/>
</dbReference>
<evidence type="ECO:0000256" key="8">
    <source>
        <dbReference type="ARBA" id="ARBA00023316"/>
    </source>
</evidence>
<evidence type="ECO:0000313" key="14">
    <source>
        <dbReference type="Proteomes" id="UP000192769"/>
    </source>
</evidence>
<dbReference type="InterPro" id="IPR050695">
    <property type="entry name" value="N-acetylmuramoyl_amidase_3"/>
</dbReference>
<dbReference type="GO" id="GO:0008745">
    <property type="term" value="F:N-acetylmuramoyl-L-alanine amidase activity"/>
    <property type="evidence" value="ECO:0007669"/>
    <property type="project" value="UniProtKB-EC"/>
</dbReference>